<sequence>MNKKIMKNVLSFAILSVGGILLFSLSAQAAKLDIGFTEINDTIQLGSRDPRIITASIINTAMMFLGIIAVVIVLLGGFKWMTAAGNEEKVEEAKKLMGAGVIGLVIVLASWGIASFILNQLVNATGN</sequence>
<evidence type="ECO:0000313" key="3">
    <source>
        <dbReference type="EMBL" id="PIT94522.1"/>
    </source>
</evidence>
<evidence type="ECO:0000256" key="2">
    <source>
        <dbReference type="SAM" id="SignalP"/>
    </source>
</evidence>
<feature type="transmembrane region" description="Helical" evidence="1">
    <location>
        <begin position="96"/>
        <end position="118"/>
    </location>
</feature>
<dbReference type="AlphaFoldDB" id="A0A2M6WP25"/>
<evidence type="ECO:0008006" key="5">
    <source>
        <dbReference type="Google" id="ProtNLM"/>
    </source>
</evidence>
<dbReference type="Pfam" id="PF18895">
    <property type="entry name" value="T4SS_pilin"/>
    <property type="match status" value="1"/>
</dbReference>
<protein>
    <recommendedName>
        <fullName evidence="5">DUF4134 domain-containing protein</fullName>
    </recommendedName>
</protein>
<keyword evidence="2" id="KW-0732">Signal</keyword>
<reference evidence="4" key="1">
    <citation type="submission" date="2017-09" db="EMBL/GenBank/DDBJ databases">
        <title>Depth-based differentiation of microbial function through sediment-hosted aquifers and enrichment of novel symbionts in the deep terrestrial subsurface.</title>
        <authorList>
            <person name="Probst A.J."/>
            <person name="Ladd B."/>
            <person name="Jarett J.K."/>
            <person name="Geller-Mcgrath D.E."/>
            <person name="Sieber C.M.K."/>
            <person name="Emerson J.B."/>
            <person name="Anantharaman K."/>
            <person name="Thomas B.C."/>
            <person name="Malmstrom R."/>
            <person name="Stieglmeier M."/>
            <person name="Klingl A."/>
            <person name="Woyke T."/>
            <person name="Ryan C.M."/>
            <person name="Banfield J.F."/>
        </authorList>
    </citation>
    <scope>NUCLEOTIDE SEQUENCE [LARGE SCALE GENOMIC DNA]</scope>
</reference>
<dbReference type="EMBL" id="PFAQ01000045">
    <property type="protein sequence ID" value="PIT94522.1"/>
    <property type="molecule type" value="Genomic_DNA"/>
</dbReference>
<keyword evidence="1" id="KW-0472">Membrane</keyword>
<keyword evidence="1" id="KW-0812">Transmembrane</keyword>
<feature type="chain" id="PRO_5014649923" description="DUF4134 domain-containing protein" evidence="2">
    <location>
        <begin position="30"/>
        <end position="127"/>
    </location>
</feature>
<evidence type="ECO:0000313" key="4">
    <source>
        <dbReference type="Proteomes" id="UP000228900"/>
    </source>
</evidence>
<dbReference type="InterPro" id="IPR043993">
    <property type="entry name" value="T4SS_pilin"/>
</dbReference>
<feature type="signal peptide" evidence="2">
    <location>
        <begin position="1"/>
        <end position="29"/>
    </location>
</feature>
<name>A0A2M6WP25_9BACT</name>
<organism evidence="3 4">
    <name type="scientific">Candidatus Falkowbacteria bacterium CG10_big_fil_rev_8_21_14_0_10_39_9</name>
    <dbReference type="NCBI Taxonomy" id="1974566"/>
    <lineage>
        <taxon>Bacteria</taxon>
        <taxon>Candidatus Falkowiibacteriota</taxon>
    </lineage>
</organism>
<feature type="transmembrane region" description="Helical" evidence="1">
    <location>
        <begin position="53"/>
        <end position="75"/>
    </location>
</feature>
<accession>A0A2M6WP25</accession>
<evidence type="ECO:0000256" key="1">
    <source>
        <dbReference type="SAM" id="Phobius"/>
    </source>
</evidence>
<comment type="caution">
    <text evidence="3">The sequence shown here is derived from an EMBL/GenBank/DDBJ whole genome shotgun (WGS) entry which is preliminary data.</text>
</comment>
<dbReference type="Proteomes" id="UP000228900">
    <property type="component" value="Unassembled WGS sequence"/>
</dbReference>
<proteinExistence type="predicted"/>
<gene>
    <name evidence="3" type="ORF">COT98_03345</name>
</gene>
<keyword evidence="1" id="KW-1133">Transmembrane helix</keyword>